<dbReference type="PRINTS" id="PR00719">
    <property type="entry name" value="LMWPTPASE"/>
</dbReference>
<dbReference type="InterPro" id="IPR052995">
    <property type="entry name" value="LMW-PTP"/>
</dbReference>
<dbReference type="InterPro" id="IPR036196">
    <property type="entry name" value="Ptyr_pPase_sf"/>
</dbReference>
<dbReference type="SUPFAM" id="SSF52788">
    <property type="entry name" value="Phosphotyrosine protein phosphatases I"/>
    <property type="match status" value="1"/>
</dbReference>
<feature type="region of interest" description="Disordered" evidence="3">
    <location>
        <begin position="162"/>
        <end position="188"/>
    </location>
</feature>
<evidence type="ECO:0000259" key="4">
    <source>
        <dbReference type="SMART" id="SM00226"/>
    </source>
</evidence>
<keyword evidence="2 5" id="KW-0378">Hydrolase</keyword>
<organism evidence="5 6">
    <name type="scientific">Chitinimonas lacunae</name>
    <dbReference type="NCBI Taxonomy" id="1963018"/>
    <lineage>
        <taxon>Bacteria</taxon>
        <taxon>Pseudomonadati</taxon>
        <taxon>Pseudomonadota</taxon>
        <taxon>Betaproteobacteria</taxon>
        <taxon>Neisseriales</taxon>
        <taxon>Chitinibacteraceae</taxon>
        <taxon>Chitinimonas</taxon>
    </lineage>
</organism>
<dbReference type="Pfam" id="PF01451">
    <property type="entry name" value="LMWPc"/>
    <property type="match status" value="1"/>
</dbReference>
<dbReference type="RefSeq" id="WP_378167351.1">
    <property type="nucleotide sequence ID" value="NZ_JBHSBU010000001.1"/>
</dbReference>
<accession>A0ABV8MX74</accession>
<dbReference type="GO" id="GO:0004725">
    <property type="term" value="F:protein tyrosine phosphatase activity"/>
    <property type="evidence" value="ECO:0007669"/>
    <property type="project" value="UniProtKB-EC"/>
</dbReference>
<evidence type="ECO:0000256" key="2">
    <source>
        <dbReference type="ARBA" id="ARBA00022801"/>
    </source>
</evidence>
<dbReference type="Gene3D" id="3.40.50.2300">
    <property type="match status" value="1"/>
</dbReference>
<evidence type="ECO:0000256" key="3">
    <source>
        <dbReference type="SAM" id="MobiDB-lite"/>
    </source>
</evidence>
<dbReference type="InterPro" id="IPR023485">
    <property type="entry name" value="Ptyr_pPase"/>
</dbReference>
<comment type="caution">
    <text evidence="5">The sequence shown here is derived from an EMBL/GenBank/DDBJ whole genome shotgun (WGS) entry which is preliminary data.</text>
</comment>
<sequence length="188" mass="20691">MAAQPFAILLVCLGNICRSPTAEGVLRTLAERRGITLTIDSCGTDGYHTGEPPDRRSQRHALRRGYDLAALRARQVTPADFSRFDLLLAMDRSNLARLHSCCPAAERHKLKLFLDYSRIVPGGDVPDPYYGGDDGFERVLDLIEDAAAHLLDTLRQSDSQRLVPIPCSNDSSSSAPTAPMSERKSWPV</sequence>
<proteinExistence type="inferred from homology"/>
<dbReference type="PANTHER" id="PTHR47439:SF1">
    <property type="entry name" value="ACID PHOSPHATASE"/>
    <property type="match status" value="1"/>
</dbReference>
<dbReference type="PANTHER" id="PTHR47439">
    <property type="entry name" value="LOW MOLECULAR WEIGHT PHOSPHOTYROSINE PROTEIN PHOSPHATASE-RELATED"/>
    <property type="match status" value="1"/>
</dbReference>
<dbReference type="SMART" id="SM00226">
    <property type="entry name" value="LMWPc"/>
    <property type="match status" value="1"/>
</dbReference>
<gene>
    <name evidence="5" type="ORF">ACFOW7_18980</name>
</gene>
<dbReference type="EC" id="3.1.3.48" evidence="5"/>
<keyword evidence="6" id="KW-1185">Reference proteome</keyword>
<comment type="similarity">
    <text evidence="1">Belongs to the low molecular weight phosphotyrosine protein phosphatase family.</text>
</comment>
<dbReference type="EMBL" id="JBHSBU010000001">
    <property type="protein sequence ID" value="MFC4161425.1"/>
    <property type="molecule type" value="Genomic_DNA"/>
</dbReference>
<evidence type="ECO:0000313" key="6">
    <source>
        <dbReference type="Proteomes" id="UP001595791"/>
    </source>
</evidence>
<evidence type="ECO:0000256" key="1">
    <source>
        <dbReference type="ARBA" id="ARBA00011063"/>
    </source>
</evidence>
<dbReference type="InterPro" id="IPR017867">
    <property type="entry name" value="Tyr_phospatase_low_mol_wt"/>
</dbReference>
<name>A0ABV8MX74_9NEIS</name>
<dbReference type="CDD" id="cd16343">
    <property type="entry name" value="LMWPTP"/>
    <property type="match status" value="1"/>
</dbReference>
<reference evidence="6" key="1">
    <citation type="journal article" date="2019" name="Int. J. Syst. Evol. Microbiol.">
        <title>The Global Catalogue of Microorganisms (GCM) 10K type strain sequencing project: providing services to taxonomists for standard genome sequencing and annotation.</title>
        <authorList>
            <consortium name="The Broad Institute Genomics Platform"/>
            <consortium name="The Broad Institute Genome Sequencing Center for Infectious Disease"/>
            <person name="Wu L."/>
            <person name="Ma J."/>
        </authorList>
    </citation>
    <scope>NUCLEOTIDE SEQUENCE [LARGE SCALE GENOMIC DNA]</scope>
    <source>
        <strain evidence="6">LMG 29894</strain>
    </source>
</reference>
<evidence type="ECO:0000313" key="5">
    <source>
        <dbReference type="EMBL" id="MFC4161425.1"/>
    </source>
</evidence>
<feature type="domain" description="Phosphotyrosine protein phosphatase I" evidence="4">
    <location>
        <begin position="6"/>
        <end position="153"/>
    </location>
</feature>
<protein>
    <submittedName>
        <fullName evidence="5">Low molecular weight protein-tyrosine-phosphatase</fullName>
        <ecNumber evidence="5">3.1.3.48</ecNumber>
    </submittedName>
</protein>
<dbReference type="Proteomes" id="UP001595791">
    <property type="component" value="Unassembled WGS sequence"/>
</dbReference>